<feature type="compositionally biased region" description="Polar residues" evidence="1">
    <location>
        <begin position="99"/>
        <end position="109"/>
    </location>
</feature>
<feature type="region of interest" description="Disordered" evidence="1">
    <location>
        <begin position="335"/>
        <end position="386"/>
    </location>
</feature>
<dbReference type="Proteomes" id="UP000031036">
    <property type="component" value="Unassembled WGS sequence"/>
</dbReference>
<sequence length="615" mass="67916">MSGTLTYALNRCSGVVIIPLVRSDVPVVASQGFTFFYGDMHNSTTGDHGGEGLEDVGAVVEELSRTHPEVVMAARRQFEDYIRRFYTQTARENERPQQQERSCLPSGSSARDAFHGDSGMDALNANADVVRESWRRRLPRSGIADRFHEEYRYRGTAFCETQGSCDVVGDATTRDCFCGQEQMAATCCSTHVTDCFRDGDATRAVSSVFPQPSNLYDVRDTVLDYFRGLQPADPVHSLATTYPEAATCGVQSAATISFGSERRLTPAQVARAKELLEELLRTLSTTPSETTTASSMPWNLEESGSTNLLSPQGYADDTSCIDVAQRPLTSNVAPLLTEDGFGHDRPTGSAIMNRSQRVTDDRSSLGNRQQQRSSTDRRSQRPSHYPAAATISFGSERRLTPAQVARAKELLEELLRTLSTTPSETTTASSMPWNLEESGSTNLLSPQGYADDTSCIDVAQRPLTSNVAPLLTEDGFGHDRPTGSAIMNRSQRVTDDRSSLGNRQQQRSSTDRRSQRPSHYPGKSGSGRNKVESSRRSLDQMNGHRHSRRETASPRTDEKRRWEGNRIVSSIGRSGENGHRAVPRISRNSSQSVICRVCKHSGHTSSRCLYVRHRK</sequence>
<proteinExistence type="predicted"/>
<evidence type="ECO:0000256" key="1">
    <source>
        <dbReference type="SAM" id="MobiDB-lite"/>
    </source>
</evidence>
<feature type="compositionally biased region" description="Basic and acidic residues" evidence="1">
    <location>
        <begin position="549"/>
        <end position="563"/>
    </location>
</feature>
<evidence type="ECO:0000313" key="3">
    <source>
        <dbReference type="Proteomes" id="UP000031036"/>
    </source>
</evidence>
<feature type="region of interest" description="Disordered" evidence="1">
    <location>
        <begin position="89"/>
        <end position="117"/>
    </location>
</feature>
<feature type="region of interest" description="Disordered" evidence="1">
    <location>
        <begin position="470"/>
        <end position="563"/>
    </location>
</feature>
<feature type="region of interest" description="Disordered" evidence="1">
    <location>
        <begin position="283"/>
        <end position="311"/>
    </location>
</feature>
<keyword evidence="3" id="KW-1185">Reference proteome</keyword>
<protein>
    <submittedName>
        <fullName evidence="2">Uncharacterized protein</fullName>
    </submittedName>
</protein>
<feature type="region of interest" description="Disordered" evidence="1">
    <location>
        <begin position="417"/>
        <end position="446"/>
    </location>
</feature>
<name>A0A0B2V3T4_TOXCA</name>
<gene>
    <name evidence="2" type="ORF">Tcan_03005</name>
</gene>
<feature type="compositionally biased region" description="Basic and acidic residues" evidence="1">
    <location>
        <begin position="529"/>
        <end position="538"/>
    </location>
</feature>
<evidence type="ECO:0000313" key="2">
    <source>
        <dbReference type="EMBL" id="KHN76203.1"/>
    </source>
</evidence>
<reference evidence="2 3" key="1">
    <citation type="submission" date="2014-11" db="EMBL/GenBank/DDBJ databases">
        <title>Genetic blueprint of the zoonotic pathogen Toxocara canis.</title>
        <authorList>
            <person name="Zhu X.-Q."/>
            <person name="Korhonen P.K."/>
            <person name="Cai H."/>
            <person name="Young N.D."/>
            <person name="Nejsum P."/>
            <person name="von Samson-Himmelstjerna G."/>
            <person name="Boag P.R."/>
            <person name="Tan P."/>
            <person name="Li Q."/>
            <person name="Min J."/>
            <person name="Yang Y."/>
            <person name="Wang X."/>
            <person name="Fang X."/>
            <person name="Hall R.S."/>
            <person name="Hofmann A."/>
            <person name="Sternberg P.W."/>
            <person name="Jex A.R."/>
            <person name="Gasser R.B."/>
        </authorList>
    </citation>
    <scope>NUCLEOTIDE SEQUENCE [LARGE SCALE GENOMIC DNA]</scope>
    <source>
        <strain evidence="2">PN_DK_2014</strain>
    </source>
</reference>
<organism evidence="2 3">
    <name type="scientific">Toxocara canis</name>
    <name type="common">Canine roundworm</name>
    <dbReference type="NCBI Taxonomy" id="6265"/>
    <lineage>
        <taxon>Eukaryota</taxon>
        <taxon>Metazoa</taxon>
        <taxon>Ecdysozoa</taxon>
        <taxon>Nematoda</taxon>
        <taxon>Chromadorea</taxon>
        <taxon>Rhabditida</taxon>
        <taxon>Spirurina</taxon>
        <taxon>Ascaridomorpha</taxon>
        <taxon>Ascaridoidea</taxon>
        <taxon>Toxocaridae</taxon>
        <taxon>Toxocara</taxon>
    </lineage>
</organism>
<dbReference type="EMBL" id="JPKZ01002563">
    <property type="protein sequence ID" value="KHN76203.1"/>
    <property type="molecule type" value="Genomic_DNA"/>
</dbReference>
<accession>A0A0B2V3T4</accession>
<feature type="compositionally biased region" description="Low complexity" evidence="1">
    <location>
        <begin position="283"/>
        <end position="295"/>
    </location>
</feature>
<comment type="caution">
    <text evidence="2">The sequence shown here is derived from an EMBL/GenBank/DDBJ whole genome shotgun (WGS) entry which is preliminary data.</text>
</comment>
<dbReference type="AlphaFoldDB" id="A0A0B2V3T4"/>
<feature type="compositionally biased region" description="Low complexity" evidence="1">
    <location>
        <begin position="417"/>
        <end position="430"/>
    </location>
</feature>